<keyword evidence="2 4" id="KW-0479">Metal-binding</keyword>
<feature type="binding site" evidence="4">
    <location>
        <position position="76"/>
    </location>
    <ligand>
        <name>Zn(2+)</name>
        <dbReference type="ChEBI" id="CHEBI:29105"/>
    </ligand>
</feature>
<gene>
    <name evidence="4" type="primary">hypA</name>
    <name evidence="5" type="ORF">SAMN00808754_0794</name>
</gene>
<proteinExistence type="inferred from homology"/>
<dbReference type="GO" id="GO:0051604">
    <property type="term" value="P:protein maturation"/>
    <property type="evidence" value="ECO:0007669"/>
    <property type="project" value="InterPro"/>
</dbReference>
<dbReference type="EMBL" id="LT838272">
    <property type="protein sequence ID" value="SMB93124.1"/>
    <property type="molecule type" value="Genomic_DNA"/>
</dbReference>
<dbReference type="STRING" id="698762.SAMN00808754_0794"/>
<dbReference type="HAMAP" id="MF_00213">
    <property type="entry name" value="HypA_HybF"/>
    <property type="match status" value="1"/>
</dbReference>
<dbReference type="GO" id="GO:0016151">
    <property type="term" value="F:nickel cation binding"/>
    <property type="evidence" value="ECO:0007669"/>
    <property type="project" value="UniProtKB-UniRule"/>
</dbReference>
<dbReference type="PIRSF" id="PIRSF004761">
    <property type="entry name" value="Hydrgn_mat_HypA"/>
    <property type="match status" value="1"/>
</dbReference>
<sequence length="116" mass="13181">MHELSLMQSVINLVEEKAKAYGLVKVTKIKLVVGKMTMAFPEALEMAFSALSRGTVAQSAKLEIEQREVRLRCPNCELEFVPELPYFTCLRCGHVAYQFIQGRELYLEYFEGEGEG</sequence>
<feature type="binding site" evidence="4">
    <location>
        <position position="92"/>
    </location>
    <ligand>
        <name>Zn(2+)</name>
        <dbReference type="ChEBI" id="CHEBI:29105"/>
    </ligand>
</feature>
<dbReference type="InterPro" id="IPR000688">
    <property type="entry name" value="HypA/HybF"/>
</dbReference>
<dbReference type="PANTHER" id="PTHR34535:SF3">
    <property type="entry name" value="HYDROGENASE MATURATION FACTOR HYPA"/>
    <property type="match status" value="1"/>
</dbReference>
<dbReference type="NCBIfam" id="TIGR00100">
    <property type="entry name" value="hypA"/>
    <property type="match status" value="1"/>
</dbReference>
<feature type="binding site" evidence="4">
    <location>
        <position position="2"/>
    </location>
    <ligand>
        <name>Ni(2+)</name>
        <dbReference type="ChEBI" id="CHEBI:49786"/>
    </ligand>
</feature>
<evidence type="ECO:0000313" key="5">
    <source>
        <dbReference type="EMBL" id="SMB93124.1"/>
    </source>
</evidence>
<feature type="binding site" evidence="4">
    <location>
        <position position="89"/>
    </location>
    <ligand>
        <name>Zn(2+)</name>
        <dbReference type="ChEBI" id="CHEBI:29105"/>
    </ligand>
</feature>
<dbReference type="PANTHER" id="PTHR34535">
    <property type="entry name" value="HYDROGENASE MATURATION FACTOR HYPA"/>
    <property type="match status" value="1"/>
</dbReference>
<keyword evidence="3 4" id="KW-0862">Zinc</keyword>
<feature type="binding site" evidence="4">
    <location>
        <position position="73"/>
    </location>
    <ligand>
        <name>Zn(2+)</name>
        <dbReference type="ChEBI" id="CHEBI:29105"/>
    </ligand>
</feature>
<comment type="similarity">
    <text evidence="4">Belongs to the HypA/HybF family.</text>
</comment>
<organism evidence="5 6">
    <name type="scientific">Thermanaeromonas toyohensis ToBE</name>
    <dbReference type="NCBI Taxonomy" id="698762"/>
    <lineage>
        <taxon>Bacteria</taxon>
        <taxon>Bacillati</taxon>
        <taxon>Bacillota</taxon>
        <taxon>Clostridia</taxon>
        <taxon>Neomoorellales</taxon>
        <taxon>Neomoorellaceae</taxon>
        <taxon>Thermanaeromonas</taxon>
    </lineage>
</organism>
<accession>A0A1W1VJL1</accession>
<comment type="function">
    <text evidence="4">Involved in the maturation of [NiFe] hydrogenases. Required for nickel insertion into the metal center of the hydrogenase.</text>
</comment>
<keyword evidence="1 4" id="KW-0533">Nickel</keyword>
<evidence type="ECO:0000256" key="2">
    <source>
        <dbReference type="ARBA" id="ARBA00022723"/>
    </source>
</evidence>
<dbReference type="Gene3D" id="3.30.2320.80">
    <property type="match status" value="1"/>
</dbReference>
<protein>
    <recommendedName>
        <fullName evidence="4">Hydrogenase maturation factor HypA</fullName>
    </recommendedName>
</protein>
<dbReference type="Pfam" id="PF01155">
    <property type="entry name" value="HypA"/>
    <property type="match status" value="1"/>
</dbReference>
<name>A0A1W1VJL1_9FIRM</name>
<evidence type="ECO:0000313" key="6">
    <source>
        <dbReference type="Proteomes" id="UP000192569"/>
    </source>
</evidence>
<keyword evidence="6" id="KW-1185">Reference proteome</keyword>
<dbReference type="AlphaFoldDB" id="A0A1W1VJL1"/>
<reference evidence="5 6" key="1">
    <citation type="submission" date="2017-04" db="EMBL/GenBank/DDBJ databases">
        <authorList>
            <person name="Afonso C.L."/>
            <person name="Miller P.J."/>
            <person name="Scott M.A."/>
            <person name="Spackman E."/>
            <person name="Goraichik I."/>
            <person name="Dimitrov K.M."/>
            <person name="Suarez D.L."/>
            <person name="Swayne D.E."/>
        </authorList>
    </citation>
    <scope>NUCLEOTIDE SEQUENCE [LARGE SCALE GENOMIC DNA]</scope>
    <source>
        <strain evidence="5 6">ToBE</strain>
    </source>
</reference>
<evidence type="ECO:0000256" key="1">
    <source>
        <dbReference type="ARBA" id="ARBA00022596"/>
    </source>
</evidence>
<dbReference type="GO" id="GO:0008270">
    <property type="term" value="F:zinc ion binding"/>
    <property type="evidence" value="ECO:0007669"/>
    <property type="project" value="UniProtKB-UniRule"/>
</dbReference>
<dbReference type="Proteomes" id="UP000192569">
    <property type="component" value="Chromosome I"/>
</dbReference>
<evidence type="ECO:0000256" key="3">
    <source>
        <dbReference type="ARBA" id="ARBA00022833"/>
    </source>
</evidence>
<evidence type="ECO:0000256" key="4">
    <source>
        <dbReference type="HAMAP-Rule" id="MF_00213"/>
    </source>
</evidence>